<accession>A0AAN6ZBZ7</accession>
<protein>
    <recommendedName>
        <fullName evidence="1">DUF4470 domain-containing protein</fullName>
    </recommendedName>
</protein>
<keyword evidence="3" id="KW-1185">Reference proteome</keyword>
<dbReference type="Pfam" id="PF14737">
    <property type="entry name" value="DUF4470"/>
    <property type="match status" value="1"/>
</dbReference>
<evidence type="ECO:0000313" key="3">
    <source>
        <dbReference type="Proteomes" id="UP001304895"/>
    </source>
</evidence>
<reference evidence="2" key="1">
    <citation type="journal article" date="2023" name="Mol. Phylogenet. Evol.">
        <title>Genome-scale phylogeny and comparative genomics of the fungal order Sordariales.</title>
        <authorList>
            <person name="Hensen N."/>
            <person name="Bonometti L."/>
            <person name="Westerberg I."/>
            <person name="Brannstrom I.O."/>
            <person name="Guillou S."/>
            <person name="Cros-Aarteil S."/>
            <person name="Calhoun S."/>
            <person name="Haridas S."/>
            <person name="Kuo A."/>
            <person name="Mondo S."/>
            <person name="Pangilinan J."/>
            <person name="Riley R."/>
            <person name="LaButti K."/>
            <person name="Andreopoulos B."/>
            <person name="Lipzen A."/>
            <person name="Chen C."/>
            <person name="Yan M."/>
            <person name="Daum C."/>
            <person name="Ng V."/>
            <person name="Clum A."/>
            <person name="Steindorff A."/>
            <person name="Ohm R.A."/>
            <person name="Martin F."/>
            <person name="Silar P."/>
            <person name="Natvig D.O."/>
            <person name="Lalanne C."/>
            <person name="Gautier V."/>
            <person name="Ament-Velasquez S.L."/>
            <person name="Kruys A."/>
            <person name="Hutchinson M.I."/>
            <person name="Powell A.J."/>
            <person name="Barry K."/>
            <person name="Miller A.N."/>
            <person name="Grigoriev I.V."/>
            <person name="Debuchy R."/>
            <person name="Gladieux P."/>
            <person name="Hiltunen Thoren M."/>
            <person name="Johannesson H."/>
        </authorList>
    </citation>
    <scope>NUCLEOTIDE SEQUENCE</scope>
    <source>
        <strain evidence="2">CBS 123565</strain>
    </source>
</reference>
<dbReference type="Proteomes" id="UP001304895">
    <property type="component" value="Unassembled WGS sequence"/>
</dbReference>
<sequence length="1169" mass="127455">MKHSALHSSVSCDLVEPFQMGSFRPAVNLAEHLPQGVDADILLLGAGDARDILYTPYAERCFPKRNFDITTCENDENHIARNILLFSLILDGETTFLAMWEIYYHTDLTEANVKLVGAQTKKLAALSKTLQGWNAGPYAATLRFCDQKTLSLVRAVWIGYHSAPPKVNTRGKSLYNWHWRLAKSREIVLQGSKKAISRSCAPLSMQTADVLLAATRDKWDTHTSGRPVAANTADTKYYPNRVFALPLLAGPSVFKYPTNPMLAYHLAPAQAALAERSPFYNAAVTLLAGLETRDKLWALAELQFIEQIHTFKAAAPRMTVRFMAGDYFAFCYTLRHNLETGQTSAQWYRAQMTFDILELARSEYGNGGKAPRQFDSIDTYNSSDRTGTTNLLVAAGPLLKDAPSSTLYTEGMHKMGKPEWEYEQLLCGHTTAISILLGLVPMTVWTNATAVSPADEILASRPDASGKADPMQTRFMSRLAWKQSKHMSGQDISPLLRHGDLLRLTQKIYCKIFQRGHTGVQLSLEAQARLIQRKGWRAQHNTAGFSALLSAIGKRAQANLAELCIFLVQHAATTSGQDTYRHALFFGMSPDGPSLPELCVLDPPKRLARPPGFTQWTDIPMGVAVTFVVPTDRWQFAILECPREALMEAHLIATVDGVVNRSCYTDIHVAFGNVTAKGSPTKDNFTIAVQEDKDGWKGTSPMIVSFYVPTMVIRSGLPDAKVGIHYVPVDYEADGLEEPTFDVEYGFQASISDAKHVFITKFRPNQTAYQVTECALKGPDPGNKATTLATTKLRISANMQPASGNIASITELIVPSEAGKKLLAASAPITLHQTSPFKIDISLGTGPEALTLHATFPVPITTDNATVKHTPGFLELTAPLASPLTSPSLNTFLFPTTLSQTNNNNKTTTQTPVTMAALPNISLCTLPILNLNTSPPPAWLTTLASLTLTPRERLLRQASRATTDPTPRQSLKESLLGLFLLAAAGQGRGNGAAVFALTHADASRGGVQLVVVVGAVRLDGPHGSVVVDGAAVPLTREVVLGGGDECAEGGDGGGVGGFLARLGGAGRVVRVVVGEAELQLWKRCLPAWAERCREWEHRGGARVSMCVRGGCRWGWGMGSRCCVGAGWGGFPGSLWTCLGGRRWRGMPRGLRSVRCLLRGWWRSWCMWSR</sequence>
<gene>
    <name evidence="2" type="ORF">BT67DRAFT_480473</name>
</gene>
<organism evidence="2 3">
    <name type="scientific">Trichocladium antarcticum</name>
    <dbReference type="NCBI Taxonomy" id="1450529"/>
    <lineage>
        <taxon>Eukaryota</taxon>
        <taxon>Fungi</taxon>
        <taxon>Dikarya</taxon>
        <taxon>Ascomycota</taxon>
        <taxon>Pezizomycotina</taxon>
        <taxon>Sordariomycetes</taxon>
        <taxon>Sordariomycetidae</taxon>
        <taxon>Sordariales</taxon>
        <taxon>Chaetomiaceae</taxon>
        <taxon>Trichocladium</taxon>
    </lineage>
</organism>
<reference evidence="2" key="2">
    <citation type="submission" date="2023-05" db="EMBL/GenBank/DDBJ databases">
        <authorList>
            <consortium name="Lawrence Berkeley National Laboratory"/>
            <person name="Steindorff A."/>
            <person name="Hensen N."/>
            <person name="Bonometti L."/>
            <person name="Westerberg I."/>
            <person name="Brannstrom I.O."/>
            <person name="Guillou S."/>
            <person name="Cros-Aarteil S."/>
            <person name="Calhoun S."/>
            <person name="Haridas S."/>
            <person name="Kuo A."/>
            <person name="Mondo S."/>
            <person name="Pangilinan J."/>
            <person name="Riley R."/>
            <person name="Labutti K."/>
            <person name="Andreopoulos B."/>
            <person name="Lipzen A."/>
            <person name="Chen C."/>
            <person name="Yanf M."/>
            <person name="Daum C."/>
            <person name="Ng V."/>
            <person name="Clum A."/>
            <person name="Ohm R."/>
            <person name="Martin F."/>
            <person name="Silar P."/>
            <person name="Natvig D."/>
            <person name="Lalanne C."/>
            <person name="Gautier V."/>
            <person name="Ament-Velasquez S.L."/>
            <person name="Kruys A."/>
            <person name="Hutchinson M.I."/>
            <person name="Powell A.J."/>
            <person name="Barry K."/>
            <person name="Miller A.N."/>
            <person name="Grigoriev I.V."/>
            <person name="Debuchy R."/>
            <person name="Gladieux P."/>
            <person name="Thoren M.H."/>
            <person name="Johannesson H."/>
        </authorList>
    </citation>
    <scope>NUCLEOTIDE SEQUENCE</scope>
    <source>
        <strain evidence="2">CBS 123565</strain>
    </source>
</reference>
<comment type="caution">
    <text evidence="2">The sequence shown here is derived from an EMBL/GenBank/DDBJ whole genome shotgun (WGS) entry which is preliminary data.</text>
</comment>
<evidence type="ECO:0000313" key="2">
    <source>
        <dbReference type="EMBL" id="KAK4132682.1"/>
    </source>
</evidence>
<dbReference type="EMBL" id="MU853416">
    <property type="protein sequence ID" value="KAK4132682.1"/>
    <property type="molecule type" value="Genomic_DNA"/>
</dbReference>
<feature type="domain" description="DUF4470" evidence="1">
    <location>
        <begin position="24"/>
        <end position="107"/>
    </location>
</feature>
<evidence type="ECO:0000259" key="1">
    <source>
        <dbReference type="Pfam" id="PF14737"/>
    </source>
</evidence>
<name>A0AAN6ZBZ7_9PEZI</name>
<dbReference type="AlphaFoldDB" id="A0AAN6ZBZ7"/>
<proteinExistence type="predicted"/>
<dbReference type="InterPro" id="IPR027974">
    <property type="entry name" value="DUF4470"/>
</dbReference>